<dbReference type="InterPro" id="IPR007278">
    <property type="entry name" value="DUF397"/>
</dbReference>
<accession>A0ABV8ES37</accession>
<name>A0ABV8ES37_9ACTN</name>
<dbReference type="RefSeq" id="WP_362774085.1">
    <property type="nucleotide sequence ID" value="NZ_JBHSBC010000001.1"/>
</dbReference>
<comment type="caution">
    <text evidence="2">The sequence shown here is derived from an EMBL/GenBank/DDBJ whole genome shotgun (WGS) entry which is preliminary data.</text>
</comment>
<keyword evidence="3" id="KW-1185">Reference proteome</keyword>
<reference evidence="3" key="1">
    <citation type="journal article" date="2019" name="Int. J. Syst. Evol. Microbiol.">
        <title>The Global Catalogue of Microorganisms (GCM) 10K type strain sequencing project: providing services to taxonomists for standard genome sequencing and annotation.</title>
        <authorList>
            <consortium name="The Broad Institute Genomics Platform"/>
            <consortium name="The Broad Institute Genome Sequencing Center for Infectious Disease"/>
            <person name="Wu L."/>
            <person name="Ma J."/>
        </authorList>
    </citation>
    <scope>NUCLEOTIDE SEQUENCE [LARGE SCALE GENOMIC DNA]</scope>
    <source>
        <strain evidence="3">TBRC 7912</strain>
    </source>
</reference>
<organism evidence="2 3">
    <name type="scientific">Streptosporangium jomthongense</name>
    <dbReference type="NCBI Taxonomy" id="1193683"/>
    <lineage>
        <taxon>Bacteria</taxon>
        <taxon>Bacillati</taxon>
        <taxon>Actinomycetota</taxon>
        <taxon>Actinomycetes</taxon>
        <taxon>Streptosporangiales</taxon>
        <taxon>Streptosporangiaceae</taxon>
        <taxon>Streptosporangium</taxon>
    </lineage>
</organism>
<dbReference type="EMBL" id="JBHSBC010000001">
    <property type="protein sequence ID" value="MFC3978894.1"/>
    <property type="molecule type" value="Genomic_DNA"/>
</dbReference>
<gene>
    <name evidence="2" type="ORF">ACFOYY_02095</name>
</gene>
<protein>
    <submittedName>
        <fullName evidence="2">DUF397 domain-containing protein</fullName>
    </submittedName>
</protein>
<proteinExistence type="predicted"/>
<evidence type="ECO:0000259" key="1">
    <source>
        <dbReference type="Pfam" id="PF04149"/>
    </source>
</evidence>
<dbReference type="Proteomes" id="UP001595698">
    <property type="component" value="Unassembled WGS sequence"/>
</dbReference>
<dbReference type="Pfam" id="PF04149">
    <property type="entry name" value="DUF397"/>
    <property type="match status" value="1"/>
</dbReference>
<sequence>MDLSNLPWRKSSFSSPNGGDCVEVAELGSAAHRPEHKLDATHAVRDSKDPLGPVLYFTSPGWHAFVNGVKSSAFDR</sequence>
<feature type="domain" description="DUF397" evidence="1">
    <location>
        <begin position="7"/>
        <end position="70"/>
    </location>
</feature>
<evidence type="ECO:0000313" key="3">
    <source>
        <dbReference type="Proteomes" id="UP001595698"/>
    </source>
</evidence>
<evidence type="ECO:0000313" key="2">
    <source>
        <dbReference type="EMBL" id="MFC3978894.1"/>
    </source>
</evidence>